<dbReference type="EMBL" id="VLJS01000079">
    <property type="protein sequence ID" value="TWH06044.1"/>
    <property type="molecule type" value="Genomic_DNA"/>
</dbReference>
<dbReference type="Pfam" id="PF00877">
    <property type="entry name" value="NLPC_P60"/>
    <property type="match status" value="1"/>
</dbReference>
<dbReference type="InterPro" id="IPR000064">
    <property type="entry name" value="NLP_P60_dom"/>
</dbReference>
<feature type="chain" id="PRO_5021889153" evidence="5">
    <location>
        <begin position="38"/>
        <end position="258"/>
    </location>
</feature>
<dbReference type="InterPro" id="IPR051202">
    <property type="entry name" value="Peptidase_C40"/>
</dbReference>
<protein>
    <submittedName>
        <fullName evidence="7">Cell wall-associated NlpC family hydrolase</fullName>
    </submittedName>
</protein>
<keyword evidence="4" id="KW-0788">Thiol protease</keyword>
<dbReference type="PANTHER" id="PTHR47053">
    <property type="entry name" value="MUREIN DD-ENDOPEPTIDASE MEPH-RELATED"/>
    <property type="match status" value="1"/>
</dbReference>
<keyword evidence="8" id="KW-1185">Reference proteome</keyword>
<dbReference type="SUPFAM" id="SSF54001">
    <property type="entry name" value="Cysteine proteinases"/>
    <property type="match status" value="1"/>
</dbReference>
<keyword evidence="5" id="KW-0732">Signal</keyword>
<feature type="signal peptide" evidence="5">
    <location>
        <begin position="1"/>
        <end position="37"/>
    </location>
</feature>
<evidence type="ECO:0000256" key="2">
    <source>
        <dbReference type="ARBA" id="ARBA00022670"/>
    </source>
</evidence>
<gene>
    <name evidence="7" type="ORF">L613_004900000180</name>
</gene>
<evidence type="ECO:0000256" key="3">
    <source>
        <dbReference type="ARBA" id="ARBA00022801"/>
    </source>
</evidence>
<dbReference type="InterPro" id="IPR038765">
    <property type="entry name" value="Papain-like_cys_pep_sf"/>
</dbReference>
<dbReference type="RefSeq" id="WP_019399857.1">
    <property type="nucleotide sequence ID" value="NZ_VLJS01000079.1"/>
</dbReference>
<keyword evidence="2" id="KW-0645">Protease</keyword>
<feature type="domain" description="NlpC/P60" evidence="6">
    <location>
        <begin position="132"/>
        <end position="257"/>
    </location>
</feature>
<dbReference type="PROSITE" id="PS51935">
    <property type="entry name" value="NLPC_P60"/>
    <property type="match status" value="1"/>
</dbReference>
<dbReference type="Gene3D" id="3.90.1720.10">
    <property type="entry name" value="endopeptidase domain like (from Nostoc punctiforme)"/>
    <property type="match status" value="1"/>
</dbReference>
<name>A0A562D8U9_9GAMM</name>
<sequence>MTTEARALRTPAATQARSRARLLFLLCTVLPVAPAMAAPEPAPVEPEPLAPATILEVPAPVPQAVPATAAVPAVAAAPQAGGLRGKADAAASATLAVLLPHLSRNDGMLLDRSANFAGDVNRLLNQEGEQAGGKLEQVVKAAMGLLGTPYRWGGSGPDGFDCSGLVSYVFRNALGIELPRASRDMATRSDGKLIRSRDELNPGDLVFFGARGRINHVGIYVGSGQFLHAPSRGKDVRVDSLASGYWGSRFVQARRVEI</sequence>
<keyword evidence="3 7" id="KW-0378">Hydrolase</keyword>
<evidence type="ECO:0000256" key="4">
    <source>
        <dbReference type="ARBA" id="ARBA00022807"/>
    </source>
</evidence>
<dbReference type="Proteomes" id="UP000321583">
    <property type="component" value="Unassembled WGS sequence"/>
</dbReference>
<comment type="caution">
    <text evidence="7">The sequence shown here is derived from an EMBL/GenBank/DDBJ whole genome shotgun (WGS) entry which is preliminary data.</text>
</comment>
<evidence type="ECO:0000256" key="5">
    <source>
        <dbReference type="SAM" id="SignalP"/>
    </source>
</evidence>
<organism evidence="7 8">
    <name type="scientific">Pseudoxanthomonas taiwanensis J19</name>
    <dbReference type="NCBI Taxonomy" id="935569"/>
    <lineage>
        <taxon>Bacteria</taxon>
        <taxon>Pseudomonadati</taxon>
        <taxon>Pseudomonadota</taxon>
        <taxon>Gammaproteobacteria</taxon>
        <taxon>Lysobacterales</taxon>
        <taxon>Lysobacteraceae</taxon>
        <taxon>Pseudoxanthomonas</taxon>
    </lineage>
</organism>
<evidence type="ECO:0000256" key="1">
    <source>
        <dbReference type="ARBA" id="ARBA00007074"/>
    </source>
</evidence>
<evidence type="ECO:0000259" key="6">
    <source>
        <dbReference type="PROSITE" id="PS51935"/>
    </source>
</evidence>
<proteinExistence type="inferred from homology"/>
<dbReference type="GO" id="GO:0006508">
    <property type="term" value="P:proteolysis"/>
    <property type="evidence" value="ECO:0007669"/>
    <property type="project" value="UniProtKB-KW"/>
</dbReference>
<reference evidence="7 8" key="1">
    <citation type="submission" date="2019-07" db="EMBL/GenBank/DDBJ databases">
        <title>Genome sequencing of lignin-degrading bacterial isolates.</title>
        <authorList>
            <person name="Gladden J."/>
        </authorList>
    </citation>
    <scope>NUCLEOTIDE SEQUENCE [LARGE SCALE GENOMIC DNA]</scope>
    <source>
        <strain evidence="7 8">J19</strain>
    </source>
</reference>
<dbReference type="GO" id="GO:0008234">
    <property type="term" value="F:cysteine-type peptidase activity"/>
    <property type="evidence" value="ECO:0007669"/>
    <property type="project" value="UniProtKB-KW"/>
</dbReference>
<evidence type="ECO:0000313" key="7">
    <source>
        <dbReference type="EMBL" id="TWH06044.1"/>
    </source>
</evidence>
<dbReference type="AlphaFoldDB" id="A0A562D8U9"/>
<comment type="similarity">
    <text evidence="1">Belongs to the peptidase C40 family.</text>
</comment>
<evidence type="ECO:0000313" key="8">
    <source>
        <dbReference type="Proteomes" id="UP000321583"/>
    </source>
</evidence>
<dbReference type="PANTHER" id="PTHR47053:SF1">
    <property type="entry name" value="MUREIN DD-ENDOPEPTIDASE MEPH-RELATED"/>
    <property type="match status" value="1"/>
</dbReference>
<accession>A0A562D8U9</accession>